<dbReference type="InterPro" id="IPR036388">
    <property type="entry name" value="WH-like_DNA-bd_sf"/>
</dbReference>
<proteinExistence type="predicted"/>
<evidence type="ECO:0000256" key="2">
    <source>
        <dbReference type="ARBA" id="ARBA00022821"/>
    </source>
</evidence>
<keyword evidence="1" id="KW-0677">Repeat</keyword>
<comment type="caution">
    <text evidence="5">The sequence shown here is derived from an EMBL/GenBank/DDBJ whole genome shotgun (WGS) entry which is preliminary data.</text>
</comment>
<organism evidence="5 6">
    <name type="scientific">Miscanthus lutarioriparius</name>
    <dbReference type="NCBI Taxonomy" id="422564"/>
    <lineage>
        <taxon>Eukaryota</taxon>
        <taxon>Viridiplantae</taxon>
        <taxon>Streptophyta</taxon>
        <taxon>Embryophyta</taxon>
        <taxon>Tracheophyta</taxon>
        <taxon>Spermatophyta</taxon>
        <taxon>Magnoliopsida</taxon>
        <taxon>Liliopsida</taxon>
        <taxon>Poales</taxon>
        <taxon>Poaceae</taxon>
        <taxon>PACMAD clade</taxon>
        <taxon>Panicoideae</taxon>
        <taxon>Andropogonodae</taxon>
        <taxon>Andropogoneae</taxon>
        <taxon>Saccharinae</taxon>
        <taxon>Miscanthus</taxon>
    </lineage>
</organism>
<dbReference type="EMBL" id="CAJGYO010000019">
    <property type="protein sequence ID" value="CAD6340232.1"/>
    <property type="molecule type" value="Genomic_DNA"/>
</dbReference>
<feature type="domain" description="Disease resistance R13L4/SHOC-2-like LRR" evidence="4">
    <location>
        <begin position="184"/>
        <end position="469"/>
    </location>
</feature>
<accession>A0A811SFN8</accession>
<dbReference type="Gene3D" id="1.10.10.10">
    <property type="entry name" value="Winged helix-like DNA-binding domain superfamily/Winged helix DNA-binding domain"/>
    <property type="match status" value="1"/>
</dbReference>
<sequence length="643" mass="72062">MDSSQCEVHGTDHLKVVGMKIISKCGGLPLAIKVMGGLLSTKPRSEGDWEAVLKHHAWSVAGLPKELDNAIYLRYEDLSPQLKQCFLYCSLFPKGTTILQSEVVPMSISEGFIHPPDRSSRSYDDWLEEIADGYYHELITGNLIEPKSALIGYSCTMHDVDQQDDGGSKISHVRHLSIGSTKSALEWDILQKHKSLRHLRYLHFQDTNISRLPGDIHRMKFLQHILVQVCPQLDHLPSCITQLLHLRTLSMYGSHDNVLIPKGFGQLKNLRTLYGFRVHLDNNGDRDGCSLEEIGPLFKLRDLTLHGLENVSASSSAGMAMISSKEHLDYLGLYWSSTGFMGLRDETNKQQQQRVVEEVIEKLSPPSSIRHIHMEGYFGSRLPNWMMVPATCGFKSLRILRMDKLHYCTQLPDGLCQLPSLETLAINDAPAIKSVGPEFQSPSSLAVGGGIVTTGSVVGFPNLAALHLAGLCEWEEWEWEEQGEDATVDAMAMPALKELIIDSCKLTCLPPGLASSRRHALREVRLYKLSNLTYIENFPSVVELQVFDSPELRRISNLCKLQKIEILYCPNVEVLEGVSSLDSMEMMDGTMETVPEYVATVRPRYLKLTCSKELYESLLTGSSSEYDKISHIKSRTICAEDED</sequence>
<dbReference type="Gene3D" id="1.10.8.430">
    <property type="entry name" value="Helical domain of apoptotic protease-activating factors"/>
    <property type="match status" value="1"/>
</dbReference>
<dbReference type="Pfam" id="PF23598">
    <property type="entry name" value="LRR_14"/>
    <property type="match status" value="1"/>
</dbReference>
<evidence type="ECO:0000256" key="1">
    <source>
        <dbReference type="ARBA" id="ARBA00022737"/>
    </source>
</evidence>
<dbReference type="InterPro" id="IPR042197">
    <property type="entry name" value="Apaf_helical"/>
</dbReference>
<keyword evidence="2" id="KW-0611">Plant defense</keyword>
<dbReference type="OrthoDB" id="762143at2759"/>
<gene>
    <name evidence="5" type="ORF">NCGR_LOCUS64330</name>
</gene>
<evidence type="ECO:0000313" key="5">
    <source>
        <dbReference type="EMBL" id="CAD6340232.1"/>
    </source>
</evidence>
<feature type="domain" description="Disease resistance protein winged helix" evidence="3">
    <location>
        <begin position="91"/>
        <end position="160"/>
    </location>
</feature>
<dbReference type="SUPFAM" id="SSF52540">
    <property type="entry name" value="P-loop containing nucleoside triphosphate hydrolases"/>
    <property type="match status" value="1"/>
</dbReference>
<dbReference type="Pfam" id="PF23559">
    <property type="entry name" value="WHD_DRP"/>
    <property type="match status" value="1"/>
</dbReference>
<dbReference type="GO" id="GO:0043531">
    <property type="term" value="F:ADP binding"/>
    <property type="evidence" value="ECO:0007669"/>
    <property type="project" value="InterPro"/>
</dbReference>
<dbReference type="InterPro" id="IPR032675">
    <property type="entry name" value="LRR_dom_sf"/>
</dbReference>
<evidence type="ECO:0000259" key="4">
    <source>
        <dbReference type="Pfam" id="PF23598"/>
    </source>
</evidence>
<dbReference type="GO" id="GO:0006952">
    <property type="term" value="P:defense response"/>
    <property type="evidence" value="ECO:0007669"/>
    <property type="project" value="UniProtKB-KW"/>
</dbReference>
<dbReference type="PANTHER" id="PTHR47186">
    <property type="entry name" value="LEUCINE-RICH REPEAT-CONTAINING PROTEIN 57"/>
    <property type="match status" value="1"/>
</dbReference>
<dbReference type="InterPro" id="IPR055414">
    <property type="entry name" value="LRR_R13L4/SHOC2-like"/>
</dbReference>
<evidence type="ECO:0000259" key="3">
    <source>
        <dbReference type="Pfam" id="PF23559"/>
    </source>
</evidence>
<dbReference type="PANTHER" id="PTHR47186:SF49">
    <property type="entry name" value="NB-ARC DOMAIN-CONTAINING PROTEIN"/>
    <property type="match status" value="1"/>
</dbReference>
<evidence type="ECO:0008006" key="7">
    <source>
        <dbReference type="Google" id="ProtNLM"/>
    </source>
</evidence>
<dbReference type="Proteomes" id="UP000604825">
    <property type="component" value="Unassembled WGS sequence"/>
</dbReference>
<dbReference type="AlphaFoldDB" id="A0A811SFN8"/>
<keyword evidence="6" id="KW-1185">Reference proteome</keyword>
<reference evidence="5" key="1">
    <citation type="submission" date="2020-10" db="EMBL/GenBank/DDBJ databases">
        <authorList>
            <person name="Han B."/>
            <person name="Lu T."/>
            <person name="Zhao Q."/>
            <person name="Huang X."/>
            <person name="Zhao Y."/>
        </authorList>
    </citation>
    <scope>NUCLEOTIDE SEQUENCE</scope>
</reference>
<name>A0A811SFN8_9POAL</name>
<dbReference type="Gene3D" id="3.80.10.10">
    <property type="entry name" value="Ribonuclease Inhibitor"/>
    <property type="match status" value="2"/>
</dbReference>
<protein>
    <recommendedName>
        <fullName evidence="7">NB-ARC domain-containing protein</fullName>
    </recommendedName>
</protein>
<dbReference type="InterPro" id="IPR027417">
    <property type="entry name" value="P-loop_NTPase"/>
</dbReference>
<evidence type="ECO:0000313" key="6">
    <source>
        <dbReference type="Proteomes" id="UP000604825"/>
    </source>
</evidence>
<dbReference type="InterPro" id="IPR058922">
    <property type="entry name" value="WHD_DRP"/>
</dbReference>
<dbReference type="SUPFAM" id="SSF52058">
    <property type="entry name" value="L domain-like"/>
    <property type="match status" value="1"/>
</dbReference>